<accession>A0A1X7E7D0</accession>
<gene>
    <name evidence="3" type="ORF">SAMN06296028_12314</name>
</gene>
<feature type="transmembrane region" description="Helical" evidence="1">
    <location>
        <begin position="195"/>
        <end position="214"/>
    </location>
</feature>
<organism evidence="3 4">
    <name type="scientific">Kocuria marina subsp. indica</name>
    <dbReference type="NCBI Taxonomy" id="1049583"/>
    <lineage>
        <taxon>Bacteria</taxon>
        <taxon>Bacillati</taxon>
        <taxon>Actinomycetota</taxon>
        <taxon>Actinomycetes</taxon>
        <taxon>Micrococcales</taxon>
        <taxon>Micrococcaceae</taxon>
        <taxon>Kocuria</taxon>
    </lineage>
</organism>
<feature type="transmembrane region" description="Helical" evidence="1">
    <location>
        <begin position="399"/>
        <end position="417"/>
    </location>
</feature>
<proteinExistence type="predicted"/>
<evidence type="ECO:0000313" key="4">
    <source>
        <dbReference type="Proteomes" id="UP000192929"/>
    </source>
</evidence>
<dbReference type="EMBL" id="FXAC01000023">
    <property type="protein sequence ID" value="SMF28615.1"/>
    <property type="molecule type" value="Genomic_DNA"/>
</dbReference>
<feature type="transmembrane region" description="Helical" evidence="1">
    <location>
        <begin position="327"/>
        <end position="347"/>
    </location>
</feature>
<dbReference type="Pfam" id="PF01757">
    <property type="entry name" value="Acyl_transf_3"/>
    <property type="match status" value="1"/>
</dbReference>
<evidence type="ECO:0000313" key="3">
    <source>
        <dbReference type="EMBL" id="SMF28615.1"/>
    </source>
</evidence>
<feature type="transmembrane region" description="Helical" evidence="1">
    <location>
        <begin position="169"/>
        <end position="188"/>
    </location>
</feature>
<feature type="transmembrane region" description="Helical" evidence="1">
    <location>
        <begin position="132"/>
        <end position="157"/>
    </location>
</feature>
<protein>
    <submittedName>
        <fullName evidence="3">Fucose 4-O-acetylase</fullName>
    </submittedName>
</protein>
<keyword evidence="1" id="KW-0812">Transmembrane</keyword>
<keyword evidence="1" id="KW-1133">Transmembrane helix</keyword>
<feature type="transmembrane region" description="Helical" evidence="1">
    <location>
        <begin position="85"/>
        <end position="111"/>
    </location>
</feature>
<keyword evidence="1" id="KW-0472">Membrane</keyword>
<feature type="transmembrane region" description="Helical" evidence="1">
    <location>
        <begin position="46"/>
        <end position="65"/>
    </location>
</feature>
<feature type="transmembrane region" description="Helical" evidence="1">
    <location>
        <begin position="423"/>
        <end position="442"/>
    </location>
</feature>
<feature type="transmembrane region" description="Helical" evidence="1">
    <location>
        <begin position="251"/>
        <end position="274"/>
    </location>
</feature>
<keyword evidence="4" id="KW-1185">Reference proteome</keyword>
<feature type="transmembrane region" description="Helical" evidence="1">
    <location>
        <begin position="359"/>
        <end position="378"/>
    </location>
</feature>
<dbReference type="Proteomes" id="UP000192929">
    <property type="component" value="Unassembled WGS sequence"/>
</dbReference>
<dbReference type="GO" id="GO:0016747">
    <property type="term" value="F:acyltransferase activity, transferring groups other than amino-acyl groups"/>
    <property type="evidence" value="ECO:0007669"/>
    <property type="project" value="InterPro"/>
</dbReference>
<feature type="transmembrane region" description="Helical" evidence="1">
    <location>
        <begin position="220"/>
        <end position="239"/>
    </location>
</feature>
<dbReference type="AlphaFoldDB" id="A0A1X7E7D0"/>
<dbReference type="InterPro" id="IPR002656">
    <property type="entry name" value="Acyl_transf_3_dom"/>
</dbReference>
<feature type="transmembrane region" description="Helical" evidence="1">
    <location>
        <begin position="286"/>
        <end position="306"/>
    </location>
</feature>
<reference evidence="4" key="1">
    <citation type="submission" date="2017-04" db="EMBL/GenBank/DDBJ databases">
        <authorList>
            <person name="Varghese N."/>
            <person name="Submissions S."/>
        </authorList>
    </citation>
    <scope>NUCLEOTIDE SEQUENCE [LARGE SCALE GENOMIC DNA]</scope>
    <source>
        <strain evidence="4">NIO-1021</strain>
    </source>
</reference>
<evidence type="ECO:0000259" key="2">
    <source>
        <dbReference type="Pfam" id="PF01757"/>
    </source>
</evidence>
<evidence type="ECO:0000256" key="1">
    <source>
        <dbReference type="SAM" id="Phobius"/>
    </source>
</evidence>
<feature type="domain" description="Acyltransferase 3" evidence="2">
    <location>
        <begin position="42"/>
        <end position="381"/>
    </location>
</feature>
<name>A0A1X7E7D0_9MICC</name>
<sequence length="463" mass="50290">MCAPARGSVFARPTVCAMNDDVRALGRPTVVSVPAGDVERDPAVDVARVGCVITVVCSHILMVTLTADPATGEIRSVLVPTQQPWYWWATWLLQIMPLFFVVGGTATAGAWRRRRARGMARGEYVRERTLRLIQPAAVLWCVLALGAGIAVVAGAGIELVTFALSGVGMALWFLAAYLVCQGLAPLFVDLHERMGWVWCWFLFSCAVAVDLLRLATGWQWWGLLNMVFVWPLIQQFGFFRADGWFGARRRPVLVALAAGCYAVSGVCVASGSYAPDMLTNLNPPTVCMVLLGFAQACLLEVFSPLLRRAMHSRVVRAVVYVVGTRALTIYLWHLPVVVAVMAVWFFAVGYDPVPGSAAWWWLRIPLTVLCWAVVLVVAMVLRRLESSSTAPWGARPIRLSNTAVVVALVCAVVPPLWEIVTLLTVPLTVAGAVGAVAAVVLLRSGRVPSRAERAETAPTSQAR</sequence>